<feature type="non-terminal residue" evidence="3">
    <location>
        <position position="1"/>
    </location>
</feature>
<feature type="compositionally biased region" description="Gly residues" evidence="1">
    <location>
        <begin position="124"/>
        <end position="133"/>
    </location>
</feature>
<proteinExistence type="predicted"/>
<reference evidence="2" key="1">
    <citation type="journal article" date="2013" name="Genome Biol.">
        <title>Reference genomes and transcriptomes of Nicotiana sylvestris and Nicotiana tomentosiformis.</title>
        <authorList>
            <person name="Sierro N."/>
            <person name="Battey J.N."/>
            <person name="Ouadi S."/>
            <person name="Bovet L."/>
            <person name="Goepfert S."/>
            <person name="Bakaher N."/>
            <person name="Peitsch M.C."/>
            <person name="Ivanov N.V."/>
        </authorList>
    </citation>
    <scope>NUCLEOTIDE SEQUENCE [LARGE SCALE GENOMIC DNA]</scope>
</reference>
<feature type="compositionally biased region" description="Low complexity" evidence="1">
    <location>
        <begin position="27"/>
        <end position="53"/>
    </location>
</feature>
<sequence>PPTEATRGRGRSRGRGRGRVAGAAPVDPLVAPAQDQAPAAPLRQFQPPQQQLLDRPGEAIKPPLLAHLIPPTEATRGRGRSRGRGRGRVAGAAPVDPLVAPAQDQAPAAPLARGGDQAARARPRGGGRSGGGQARFYALPGRPDTIASDAVIT</sequence>
<reference evidence="3" key="2">
    <citation type="submission" date="2025-08" db="UniProtKB">
        <authorList>
            <consortium name="RefSeq"/>
        </authorList>
    </citation>
    <scope>IDENTIFICATION</scope>
    <source>
        <tissue evidence="3">Leaf</tissue>
    </source>
</reference>
<dbReference type="RefSeq" id="XP_009799933.1">
    <property type="nucleotide sequence ID" value="XM_009801631.1"/>
</dbReference>
<evidence type="ECO:0000313" key="3">
    <source>
        <dbReference type="RefSeq" id="XP_009799933.1"/>
    </source>
</evidence>
<keyword evidence="2" id="KW-1185">Reference proteome</keyword>
<evidence type="ECO:0008006" key="4">
    <source>
        <dbReference type="Google" id="ProtNLM"/>
    </source>
</evidence>
<gene>
    <name evidence="3" type="primary">LOC104245922</name>
</gene>
<protein>
    <recommendedName>
        <fullName evidence="4">Translation initiation factor IF-2-like</fullName>
    </recommendedName>
</protein>
<name>A0A1U7YA05_NICSY</name>
<feature type="compositionally biased region" description="Low complexity" evidence="1">
    <location>
        <begin position="96"/>
        <end position="120"/>
    </location>
</feature>
<feature type="region of interest" description="Disordered" evidence="1">
    <location>
        <begin position="1"/>
        <end position="153"/>
    </location>
</feature>
<feature type="non-terminal residue" evidence="3">
    <location>
        <position position="153"/>
    </location>
</feature>
<feature type="compositionally biased region" description="Basic residues" evidence="1">
    <location>
        <begin position="77"/>
        <end position="87"/>
    </location>
</feature>
<feature type="compositionally biased region" description="Basic residues" evidence="1">
    <location>
        <begin position="8"/>
        <end position="18"/>
    </location>
</feature>
<evidence type="ECO:0000256" key="1">
    <source>
        <dbReference type="SAM" id="MobiDB-lite"/>
    </source>
</evidence>
<dbReference type="AlphaFoldDB" id="A0A1U7YA05"/>
<accession>A0A1U7YA05</accession>
<organism evidence="2 3">
    <name type="scientific">Nicotiana sylvestris</name>
    <name type="common">Wood tobacco</name>
    <name type="synonym">South American tobacco</name>
    <dbReference type="NCBI Taxonomy" id="4096"/>
    <lineage>
        <taxon>Eukaryota</taxon>
        <taxon>Viridiplantae</taxon>
        <taxon>Streptophyta</taxon>
        <taxon>Embryophyta</taxon>
        <taxon>Tracheophyta</taxon>
        <taxon>Spermatophyta</taxon>
        <taxon>Magnoliopsida</taxon>
        <taxon>eudicotyledons</taxon>
        <taxon>Gunneridae</taxon>
        <taxon>Pentapetalae</taxon>
        <taxon>asterids</taxon>
        <taxon>lamiids</taxon>
        <taxon>Solanales</taxon>
        <taxon>Solanaceae</taxon>
        <taxon>Nicotianoideae</taxon>
        <taxon>Nicotianeae</taxon>
        <taxon>Nicotiana</taxon>
    </lineage>
</organism>
<evidence type="ECO:0000313" key="2">
    <source>
        <dbReference type="Proteomes" id="UP000189701"/>
    </source>
</evidence>
<dbReference type="Proteomes" id="UP000189701">
    <property type="component" value="Unplaced"/>
</dbReference>